<dbReference type="InterPro" id="IPR023765">
    <property type="entry name" value="SBP_5_CS"/>
</dbReference>
<evidence type="ECO:0000256" key="1">
    <source>
        <dbReference type="ARBA" id="ARBA00004418"/>
    </source>
</evidence>
<dbReference type="Gene3D" id="3.10.105.10">
    <property type="entry name" value="Dipeptide-binding Protein, Domain 3"/>
    <property type="match status" value="1"/>
</dbReference>
<dbReference type="PIRSF" id="PIRSF002741">
    <property type="entry name" value="MppA"/>
    <property type="match status" value="1"/>
</dbReference>
<comment type="similarity">
    <text evidence="2">Belongs to the bacterial solute-binding protein 5 family.</text>
</comment>
<dbReference type="GO" id="GO:0042938">
    <property type="term" value="P:dipeptide transport"/>
    <property type="evidence" value="ECO:0007669"/>
    <property type="project" value="TreeGrafter"/>
</dbReference>
<keyword evidence="3 4" id="KW-0732">Signal</keyword>
<protein>
    <submittedName>
        <fullName evidence="6">ABC transporter substrate-binding protein</fullName>
    </submittedName>
</protein>
<feature type="signal peptide" evidence="4">
    <location>
        <begin position="1"/>
        <end position="23"/>
    </location>
</feature>
<feature type="chain" id="PRO_5031464587" evidence="4">
    <location>
        <begin position="24"/>
        <end position="531"/>
    </location>
</feature>
<gene>
    <name evidence="6" type="ORF">F6X38_11595</name>
</gene>
<dbReference type="RefSeq" id="WP_150969981.1">
    <property type="nucleotide sequence ID" value="NZ_VZDO01000008.1"/>
</dbReference>
<dbReference type="SUPFAM" id="SSF53850">
    <property type="entry name" value="Periplasmic binding protein-like II"/>
    <property type="match status" value="1"/>
</dbReference>
<dbReference type="Pfam" id="PF00496">
    <property type="entry name" value="SBP_bac_5"/>
    <property type="match status" value="1"/>
</dbReference>
<dbReference type="CDD" id="cd08493">
    <property type="entry name" value="PBP2_DppA_like"/>
    <property type="match status" value="1"/>
</dbReference>
<dbReference type="PROSITE" id="PS01040">
    <property type="entry name" value="SBP_BACTERIAL_5"/>
    <property type="match status" value="1"/>
</dbReference>
<name>A0A7V7PPF6_9HYPH</name>
<dbReference type="Gene3D" id="3.40.190.10">
    <property type="entry name" value="Periplasmic binding protein-like II"/>
    <property type="match status" value="1"/>
</dbReference>
<dbReference type="AlphaFoldDB" id="A0A7V7PPF6"/>
<dbReference type="EMBL" id="VZDO01000008">
    <property type="protein sequence ID" value="KAB0679861.1"/>
    <property type="molecule type" value="Genomic_DNA"/>
</dbReference>
<accession>A0A7V7PPF6</accession>
<dbReference type="InterPro" id="IPR039424">
    <property type="entry name" value="SBP_5"/>
</dbReference>
<dbReference type="FunFam" id="3.90.76.10:FF:000002">
    <property type="entry name" value="Dipeptide ABC transporter, substrate-binding protein"/>
    <property type="match status" value="1"/>
</dbReference>
<proteinExistence type="inferred from homology"/>
<organism evidence="6 7">
    <name type="scientific">Plantimonas leprariae</name>
    <dbReference type="NCBI Taxonomy" id="2615207"/>
    <lineage>
        <taxon>Bacteria</taxon>
        <taxon>Pseudomonadati</taxon>
        <taxon>Pseudomonadota</taxon>
        <taxon>Alphaproteobacteria</taxon>
        <taxon>Hyphomicrobiales</taxon>
        <taxon>Aurantimonadaceae</taxon>
        <taxon>Plantimonas</taxon>
    </lineage>
</organism>
<evidence type="ECO:0000259" key="5">
    <source>
        <dbReference type="Pfam" id="PF00496"/>
    </source>
</evidence>
<evidence type="ECO:0000256" key="2">
    <source>
        <dbReference type="ARBA" id="ARBA00005695"/>
    </source>
</evidence>
<dbReference type="GO" id="GO:0030288">
    <property type="term" value="C:outer membrane-bounded periplasmic space"/>
    <property type="evidence" value="ECO:0007669"/>
    <property type="project" value="TreeGrafter"/>
</dbReference>
<dbReference type="PANTHER" id="PTHR30290:SF38">
    <property type="entry name" value="D,D-DIPEPTIDE-BINDING PERIPLASMIC PROTEIN DDPA-RELATED"/>
    <property type="match status" value="1"/>
</dbReference>
<evidence type="ECO:0000256" key="4">
    <source>
        <dbReference type="SAM" id="SignalP"/>
    </source>
</evidence>
<dbReference type="FunFam" id="3.40.190.10:FF:000036">
    <property type="entry name" value="Dipeptide ABC transporter, substrate-binding protein"/>
    <property type="match status" value="1"/>
</dbReference>
<dbReference type="PANTHER" id="PTHR30290">
    <property type="entry name" value="PERIPLASMIC BINDING COMPONENT OF ABC TRANSPORTER"/>
    <property type="match status" value="1"/>
</dbReference>
<evidence type="ECO:0000256" key="3">
    <source>
        <dbReference type="ARBA" id="ARBA00022729"/>
    </source>
</evidence>
<dbReference type="InterPro" id="IPR030678">
    <property type="entry name" value="Peptide/Ni-bd"/>
</dbReference>
<dbReference type="GO" id="GO:0043190">
    <property type="term" value="C:ATP-binding cassette (ABC) transporter complex"/>
    <property type="evidence" value="ECO:0007669"/>
    <property type="project" value="InterPro"/>
</dbReference>
<feature type="domain" description="Solute-binding protein family 5" evidence="5">
    <location>
        <begin position="68"/>
        <end position="449"/>
    </location>
</feature>
<evidence type="ECO:0000313" key="6">
    <source>
        <dbReference type="EMBL" id="KAB0679861.1"/>
    </source>
</evidence>
<dbReference type="GO" id="GO:1904680">
    <property type="term" value="F:peptide transmembrane transporter activity"/>
    <property type="evidence" value="ECO:0007669"/>
    <property type="project" value="TreeGrafter"/>
</dbReference>
<comment type="caution">
    <text evidence="6">The sequence shown here is derived from an EMBL/GenBank/DDBJ whole genome shotgun (WGS) entry which is preliminary data.</text>
</comment>
<comment type="subcellular location">
    <subcellularLocation>
        <location evidence="1">Periplasm</location>
    </subcellularLocation>
</comment>
<reference evidence="6 7" key="1">
    <citation type="submission" date="2019-09" db="EMBL/GenBank/DDBJ databases">
        <title>YIM 132180 draft genome.</title>
        <authorList>
            <person name="Zhang K."/>
        </authorList>
    </citation>
    <scope>NUCLEOTIDE SEQUENCE [LARGE SCALE GENOMIC DNA]</scope>
    <source>
        <strain evidence="6 7">YIM 132180</strain>
    </source>
</reference>
<sequence length="531" mass="58143">MKRLTALLAASVLALTLGSAASAKTLVYCSEGSPEGFDPGLYTAGTTFDASSKTVYNRLTEFKKGTTEVVPGLAESWEISEDGLVYTFHLRKGVKFQTTEFFTPTRDFNADDVLFSFDRQSNKSNPFAAYAGDNTYGYYSDMDMPNLVQSFEKVDDNTVKLTLKHPNAPMLATLAMDFASIMSKEYADKLVADGTPEKLNQQPLGTGPFAFVDYQQDATIRYSANPNYWDGKQAIDDLIFAITPDASVRIQRLKAGECQIAAYPNPADVPSLKSDSNLNVMEQSGLNIGYIAWNATQPPFDKAEVRRAANMAINKQAILDAVYPGVGQIAKNPIPPTLWSYDDKIEDDKYDPEAAKAALEKAGVKDLSMKLWAMPVARPYNPNGRRMAELIQADLAKVGIKAEIVSYDWTQYLKLAGDPKHDGAVMAGWTGDNGDPDNFFSPLLGCNGVGSGNKAAWCNKEFTDTIQKASALSDQNERAKLYVQAQEIFKKEAPWATIAHSTVVLPMTKTVSGYVMDPLGSHRFDGVDVSE</sequence>
<keyword evidence="7" id="KW-1185">Reference proteome</keyword>
<dbReference type="Gene3D" id="3.90.76.10">
    <property type="entry name" value="Dipeptide-binding Protein, Domain 1"/>
    <property type="match status" value="1"/>
</dbReference>
<dbReference type="Proteomes" id="UP000432089">
    <property type="component" value="Unassembled WGS sequence"/>
</dbReference>
<dbReference type="InterPro" id="IPR000914">
    <property type="entry name" value="SBP_5_dom"/>
</dbReference>
<evidence type="ECO:0000313" key="7">
    <source>
        <dbReference type="Proteomes" id="UP000432089"/>
    </source>
</evidence>